<dbReference type="EMBL" id="JBHFNT010000283">
    <property type="protein sequence ID" value="MFB2838868.1"/>
    <property type="molecule type" value="Genomic_DNA"/>
</dbReference>
<keyword evidence="2" id="KW-1185">Reference proteome</keyword>
<comment type="caution">
    <text evidence="1">The sequence shown here is derived from an EMBL/GenBank/DDBJ whole genome shotgun (WGS) entry which is preliminary data.</text>
</comment>
<evidence type="ECO:0000313" key="2">
    <source>
        <dbReference type="Proteomes" id="UP001576780"/>
    </source>
</evidence>
<organism evidence="1 2">
    <name type="scientific">Floridaenema evergladense BLCC-F167</name>
    <dbReference type="NCBI Taxonomy" id="3153639"/>
    <lineage>
        <taxon>Bacteria</taxon>
        <taxon>Bacillati</taxon>
        <taxon>Cyanobacteriota</taxon>
        <taxon>Cyanophyceae</taxon>
        <taxon>Oscillatoriophycideae</taxon>
        <taxon>Aerosakkonematales</taxon>
        <taxon>Aerosakkonemataceae</taxon>
        <taxon>Floridanema</taxon>
        <taxon>Floridanema evergladense</taxon>
    </lineage>
</organism>
<name>A0ABV4WUS4_9CYAN</name>
<proteinExistence type="predicted"/>
<dbReference type="PANTHER" id="PTHR16222">
    <property type="entry name" value="ADP-RIBOSYLGLYCOHYDROLASE"/>
    <property type="match status" value="1"/>
</dbReference>
<dbReference type="RefSeq" id="WP_413281164.1">
    <property type="nucleotide sequence ID" value="NZ_JBHFNT010000283.1"/>
</dbReference>
<dbReference type="Proteomes" id="UP001576780">
    <property type="component" value="Unassembled WGS sequence"/>
</dbReference>
<dbReference type="PANTHER" id="PTHR16222:SF12">
    <property type="entry name" value="ADP-RIBOSYLGLYCOHYDROLASE-RELATED"/>
    <property type="match status" value="1"/>
</dbReference>
<dbReference type="InterPro" id="IPR050792">
    <property type="entry name" value="ADP-ribosylglycohydrolase"/>
</dbReference>
<dbReference type="InterPro" id="IPR036705">
    <property type="entry name" value="Ribosyl_crysJ1_sf"/>
</dbReference>
<gene>
    <name evidence="1" type="ORF">ACE1CA_30640</name>
</gene>
<protein>
    <submittedName>
        <fullName evidence="1">ADP-ribosylglycohydrolase family protein</fullName>
    </submittedName>
</protein>
<reference evidence="1 2" key="1">
    <citation type="submission" date="2024-09" db="EMBL/GenBank/DDBJ databases">
        <title>Floridaenema gen nov. (Aerosakkonemataceae, Aerosakkonematales ord. nov., Cyanobacteria) from benthic tropical and subtropical fresh waters, with the description of four new species.</title>
        <authorList>
            <person name="Moretto J.A."/>
            <person name="Berthold D.E."/>
            <person name="Lefler F.W."/>
            <person name="Huang I.-S."/>
            <person name="Laughinghouse H. IV."/>
        </authorList>
    </citation>
    <scope>NUCLEOTIDE SEQUENCE [LARGE SCALE GENOMIC DNA]</scope>
    <source>
        <strain evidence="1 2">BLCC-F167</strain>
    </source>
</reference>
<accession>A0ABV4WUS4</accession>
<dbReference type="Pfam" id="PF03747">
    <property type="entry name" value="ADP_ribosyl_GH"/>
    <property type="match status" value="1"/>
</dbReference>
<evidence type="ECO:0000313" key="1">
    <source>
        <dbReference type="EMBL" id="MFB2838868.1"/>
    </source>
</evidence>
<dbReference type="Gene3D" id="1.10.4080.10">
    <property type="entry name" value="ADP-ribosylation/Crystallin J1"/>
    <property type="match status" value="1"/>
</dbReference>
<sequence>MEKITRYRGCLLGLAVGDAVGTTLEFKPPGTFTPINDMVGGGPFGLIPGQWTDDTSMALCLAESLIEKKGFDPVHQLQKYVQWYRQGYLSSTGECFDIGNTVQQGLWRFEDTGEPFCGSTNPRNAGNGSIMRLAPVPLFYAANFEEAIAKSQDSSRTTHGAATAVDACRYLATLIVGAINGISKKKLLGTRYFPIPNYWENHPLVAEIDEIATGSFKHRQPPEIKGIGYVVKSLEAALWAFYHSNSFAEGCLLAVNLGDDADTTGAVYGQLAGAFYGEEGIPKTWREKIAKYDLIVSMAEQIFALS</sequence>
<dbReference type="SUPFAM" id="SSF101478">
    <property type="entry name" value="ADP-ribosylglycohydrolase"/>
    <property type="match status" value="1"/>
</dbReference>
<dbReference type="InterPro" id="IPR005502">
    <property type="entry name" value="Ribosyl_crysJ1"/>
</dbReference>